<keyword evidence="2" id="KW-1185">Reference proteome</keyword>
<dbReference type="EMBL" id="SEOQ01001932">
    <property type="protein sequence ID" value="TFY50231.1"/>
    <property type="molecule type" value="Genomic_DNA"/>
</dbReference>
<dbReference type="OrthoDB" id="10647595at2759"/>
<evidence type="ECO:0000313" key="1">
    <source>
        <dbReference type="EMBL" id="TFY50231.1"/>
    </source>
</evidence>
<dbReference type="AlphaFoldDB" id="A0A4Y9XM14"/>
<proteinExistence type="predicted"/>
<sequence>CGWLAGREGATSVSAPAPLATTSEGVRRASSSAVEDAGSVHMDPYPAVAFLLTFPIWPLFASGSRTARSPDSHTCSSASNQGYSAVQHAAASGRSLRTPCPAFCLPMRKAPPHIRRSPFLLPSTLAITISILDQSYPHSPEAGLSFTGVGLFGGQATARSW</sequence>
<protein>
    <submittedName>
        <fullName evidence="1">Uncharacterized protein</fullName>
    </submittedName>
</protein>
<dbReference type="Proteomes" id="UP000298327">
    <property type="component" value="Unassembled WGS sequence"/>
</dbReference>
<organism evidence="1 2">
    <name type="scientific">Dentipellis fragilis</name>
    <dbReference type="NCBI Taxonomy" id="205917"/>
    <lineage>
        <taxon>Eukaryota</taxon>
        <taxon>Fungi</taxon>
        <taxon>Dikarya</taxon>
        <taxon>Basidiomycota</taxon>
        <taxon>Agaricomycotina</taxon>
        <taxon>Agaricomycetes</taxon>
        <taxon>Russulales</taxon>
        <taxon>Hericiaceae</taxon>
        <taxon>Dentipellis</taxon>
    </lineage>
</organism>
<name>A0A4Y9XM14_9AGAM</name>
<feature type="non-terminal residue" evidence="1">
    <location>
        <position position="1"/>
    </location>
</feature>
<reference evidence="1 2" key="1">
    <citation type="submission" date="2019-02" db="EMBL/GenBank/DDBJ databases">
        <title>Genome sequencing of the rare red list fungi Dentipellis fragilis.</title>
        <authorList>
            <person name="Buettner E."/>
            <person name="Kellner H."/>
        </authorList>
    </citation>
    <scope>NUCLEOTIDE SEQUENCE [LARGE SCALE GENOMIC DNA]</scope>
    <source>
        <strain evidence="1 2">DSM 105465</strain>
    </source>
</reference>
<accession>A0A4Y9XM14</accession>
<comment type="caution">
    <text evidence="1">The sequence shown here is derived from an EMBL/GenBank/DDBJ whole genome shotgun (WGS) entry which is preliminary data.</text>
</comment>
<evidence type="ECO:0000313" key="2">
    <source>
        <dbReference type="Proteomes" id="UP000298327"/>
    </source>
</evidence>
<gene>
    <name evidence="1" type="ORF">EVG20_g11640</name>
</gene>